<feature type="region of interest" description="Disordered" evidence="14">
    <location>
        <begin position="495"/>
        <end position="539"/>
    </location>
</feature>
<evidence type="ECO:0000313" key="17">
    <source>
        <dbReference type="Proteomes" id="UP000265020"/>
    </source>
</evidence>
<dbReference type="GO" id="GO:0016579">
    <property type="term" value="P:protein deubiquitination"/>
    <property type="evidence" value="ECO:0007669"/>
    <property type="project" value="InterPro"/>
</dbReference>
<feature type="compositionally biased region" description="Low complexity" evidence="14">
    <location>
        <begin position="516"/>
        <end position="526"/>
    </location>
</feature>
<evidence type="ECO:0000259" key="15">
    <source>
        <dbReference type="PROSITE" id="PS50235"/>
    </source>
</evidence>
<protein>
    <recommendedName>
        <fullName evidence="10">Ubiquitin carboxyl-terminal hydrolase 34</fullName>
        <ecNumber evidence="3">3.4.19.12</ecNumber>
    </recommendedName>
    <alternativeName>
        <fullName evidence="13">Deubiquitinating enzyme 34</fullName>
    </alternativeName>
    <alternativeName>
        <fullName evidence="11">Ubiquitin thioesterase 34</fullName>
    </alternativeName>
    <alternativeName>
        <fullName evidence="12">Ubiquitin-specific-processing protease 34</fullName>
    </alternativeName>
</protein>
<feature type="compositionally biased region" description="Polar residues" evidence="14">
    <location>
        <begin position="551"/>
        <end position="570"/>
    </location>
</feature>
<feature type="region of interest" description="Disordered" evidence="14">
    <location>
        <begin position="1336"/>
        <end position="1355"/>
    </location>
</feature>
<dbReference type="PROSITE" id="PS00973">
    <property type="entry name" value="USP_2"/>
    <property type="match status" value="1"/>
</dbReference>
<dbReference type="GO" id="GO:0006508">
    <property type="term" value="P:proteolysis"/>
    <property type="evidence" value="ECO:0007669"/>
    <property type="project" value="UniProtKB-KW"/>
</dbReference>
<dbReference type="GO" id="GO:0005634">
    <property type="term" value="C:nucleus"/>
    <property type="evidence" value="ECO:0007669"/>
    <property type="project" value="TreeGrafter"/>
</dbReference>
<feature type="compositionally biased region" description="Acidic residues" evidence="14">
    <location>
        <begin position="621"/>
        <end position="649"/>
    </location>
</feature>
<evidence type="ECO:0000256" key="1">
    <source>
        <dbReference type="ARBA" id="ARBA00000707"/>
    </source>
</evidence>
<dbReference type="Pfam" id="PF12030">
    <property type="entry name" value="DUF3517"/>
    <property type="match status" value="1"/>
</dbReference>
<dbReference type="InterPro" id="IPR016024">
    <property type="entry name" value="ARM-type_fold"/>
</dbReference>
<evidence type="ECO:0000256" key="7">
    <source>
        <dbReference type="ARBA" id="ARBA00022807"/>
    </source>
</evidence>
<feature type="compositionally biased region" description="Low complexity" evidence="14">
    <location>
        <begin position="3294"/>
        <end position="3332"/>
    </location>
</feature>
<dbReference type="SUPFAM" id="SSF54001">
    <property type="entry name" value="Cysteine proteinases"/>
    <property type="match status" value="1"/>
</dbReference>
<dbReference type="Ensembl" id="ENSCVAT00000021363.1">
    <property type="protein sequence ID" value="ENSCVAP00000013733.1"/>
    <property type="gene ID" value="ENSCVAG00000016484.1"/>
</dbReference>
<dbReference type="EC" id="3.4.19.12" evidence="3"/>
<dbReference type="InterPro" id="IPR056850">
    <property type="entry name" value="ARM_UBP34_24_USP9X_Y"/>
</dbReference>
<proteinExistence type="inferred from homology"/>
<evidence type="ECO:0000256" key="10">
    <source>
        <dbReference type="ARBA" id="ARBA00071646"/>
    </source>
</evidence>
<feature type="domain" description="USP" evidence="15">
    <location>
        <begin position="1773"/>
        <end position="2117"/>
    </location>
</feature>
<evidence type="ECO:0000256" key="11">
    <source>
        <dbReference type="ARBA" id="ARBA00075200"/>
    </source>
</evidence>
<feature type="compositionally biased region" description="Low complexity" evidence="14">
    <location>
        <begin position="673"/>
        <end position="685"/>
    </location>
</feature>
<accession>A0A3Q2D5F0</accession>
<dbReference type="GO" id="GO:0009966">
    <property type="term" value="P:regulation of signal transduction"/>
    <property type="evidence" value="ECO:0007669"/>
    <property type="project" value="UniProtKB-ARBA"/>
</dbReference>
<feature type="compositionally biased region" description="Polar residues" evidence="14">
    <location>
        <begin position="89"/>
        <end position="100"/>
    </location>
</feature>
<name>A0A3Q2D5F0_CYPVA</name>
<dbReference type="GO" id="GO:0005829">
    <property type="term" value="C:cytosol"/>
    <property type="evidence" value="ECO:0007669"/>
    <property type="project" value="TreeGrafter"/>
</dbReference>
<keyword evidence="4" id="KW-0645">Protease</keyword>
<evidence type="ECO:0000256" key="12">
    <source>
        <dbReference type="ARBA" id="ARBA00078965"/>
    </source>
</evidence>
<evidence type="ECO:0000256" key="3">
    <source>
        <dbReference type="ARBA" id="ARBA00012759"/>
    </source>
</evidence>
<feature type="compositionally biased region" description="Basic and acidic residues" evidence="14">
    <location>
        <begin position="657"/>
        <end position="666"/>
    </location>
</feature>
<keyword evidence="5" id="KW-0833">Ubl conjugation pathway</keyword>
<dbReference type="PANTHER" id="PTHR24006:SF827">
    <property type="entry name" value="UBIQUITIN CARBOXYL-TERMINAL HYDROLASE 34"/>
    <property type="match status" value="1"/>
</dbReference>
<evidence type="ECO:0000256" key="14">
    <source>
        <dbReference type="SAM" id="MobiDB-lite"/>
    </source>
</evidence>
<comment type="function">
    <text evidence="8">Ubiquitin hydrolase that can remove conjugated ubiquitin from AXIN1 and AXIN2, thereby acting as a regulator of Wnt signaling pathway. Acts as an activator of the Wnt signaling pathway downstream of the beta-catenin destruction complex by deubiquitinating and stabilizing AXIN1 and AXIN2, leading to promote nuclear accumulation of AXIN1 and AXIN2 and positively regulate beta-catenin (CTNBB1)-mediated transcription. Recognizes and hydrolyzes the peptide bond at the C-terminal Gly of ubiquitin. Involved in the processing of poly-ubiquitin precursors as well as that of ubiquitinated proteins.</text>
</comment>
<feature type="compositionally biased region" description="Low complexity" evidence="14">
    <location>
        <begin position="571"/>
        <end position="607"/>
    </location>
</feature>
<dbReference type="InterPro" id="IPR050164">
    <property type="entry name" value="Peptidase_C19"/>
</dbReference>
<evidence type="ECO:0000256" key="5">
    <source>
        <dbReference type="ARBA" id="ARBA00022786"/>
    </source>
</evidence>
<dbReference type="FunFam" id="3.90.70.10:FF:000014">
    <property type="entry name" value="Ubiquitin carboxyl-terminal hydrolase 34"/>
    <property type="match status" value="1"/>
</dbReference>
<dbReference type="InterPro" id="IPR021905">
    <property type="entry name" value="DUF3517"/>
</dbReference>
<dbReference type="PROSITE" id="PS50235">
    <property type="entry name" value="USP_3"/>
    <property type="match status" value="1"/>
</dbReference>
<dbReference type="InterPro" id="IPR028889">
    <property type="entry name" value="USP"/>
</dbReference>
<evidence type="ECO:0000256" key="6">
    <source>
        <dbReference type="ARBA" id="ARBA00022801"/>
    </source>
</evidence>
<dbReference type="Proteomes" id="UP000265020">
    <property type="component" value="Unassembled WGS sequence"/>
</dbReference>
<dbReference type="GeneTree" id="ENSGT00940000158659"/>
<evidence type="ECO:0000256" key="2">
    <source>
        <dbReference type="ARBA" id="ARBA00009085"/>
    </source>
</evidence>
<dbReference type="OMA" id="KLMYSLY"/>
<dbReference type="Gene3D" id="3.90.70.10">
    <property type="entry name" value="Cysteine proteinases"/>
    <property type="match status" value="1"/>
</dbReference>
<dbReference type="SUPFAM" id="SSF48371">
    <property type="entry name" value="ARM repeat"/>
    <property type="match status" value="2"/>
</dbReference>
<reference evidence="16" key="1">
    <citation type="submission" date="2025-08" db="UniProtKB">
        <authorList>
            <consortium name="Ensembl"/>
        </authorList>
    </citation>
    <scope>IDENTIFICATION</scope>
</reference>
<comment type="catalytic activity">
    <reaction evidence="1">
        <text>Thiol-dependent hydrolysis of ester, thioester, amide, peptide and isopeptide bonds formed by the C-terminal Gly of ubiquitin (a 76-residue protein attached to proteins as an intracellular targeting signal).</text>
        <dbReference type="EC" id="3.4.19.12"/>
    </reaction>
</comment>
<dbReference type="STRING" id="28743.ENSCVAP00000013733"/>
<keyword evidence="17" id="KW-1185">Reference proteome</keyword>
<comment type="similarity">
    <text evidence="2">Belongs to the peptidase C19 family.</text>
</comment>
<dbReference type="InterPro" id="IPR001394">
    <property type="entry name" value="Peptidase_C19_UCH"/>
</dbReference>
<organism evidence="16 17">
    <name type="scientific">Cyprinodon variegatus</name>
    <name type="common">Sheepshead minnow</name>
    <dbReference type="NCBI Taxonomy" id="28743"/>
    <lineage>
        <taxon>Eukaryota</taxon>
        <taxon>Metazoa</taxon>
        <taxon>Chordata</taxon>
        <taxon>Craniata</taxon>
        <taxon>Vertebrata</taxon>
        <taxon>Euteleostomi</taxon>
        <taxon>Actinopterygii</taxon>
        <taxon>Neopterygii</taxon>
        <taxon>Teleostei</taxon>
        <taxon>Neoteleostei</taxon>
        <taxon>Acanthomorphata</taxon>
        <taxon>Ovalentaria</taxon>
        <taxon>Atherinomorphae</taxon>
        <taxon>Cyprinodontiformes</taxon>
        <taxon>Cyprinodontidae</taxon>
        <taxon>Cyprinodon</taxon>
    </lineage>
</organism>
<keyword evidence="7" id="KW-0788">Thiol protease</keyword>
<feature type="region of interest" description="Disordered" evidence="14">
    <location>
        <begin position="89"/>
        <end position="143"/>
    </location>
</feature>
<dbReference type="InterPro" id="IPR038765">
    <property type="entry name" value="Papain-like_cys_pep_sf"/>
</dbReference>
<dbReference type="InterPro" id="IPR018200">
    <property type="entry name" value="USP_CS"/>
</dbReference>
<evidence type="ECO:0000313" key="16">
    <source>
        <dbReference type="Ensembl" id="ENSCVAP00000013733.1"/>
    </source>
</evidence>
<keyword evidence="6" id="KW-0378">Hydrolase</keyword>
<comment type="subunit">
    <text evidence="9">Interacts with AXIN1 and AXIN2.</text>
</comment>
<feature type="region of interest" description="Disordered" evidence="14">
    <location>
        <begin position="3229"/>
        <end position="3408"/>
    </location>
</feature>
<reference evidence="16" key="2">
    <citation type="submission" date="2025-09" db="UniProtKB">
        <authorList>
            <consortium name="Ensembl"/>
        </authorList>
    </citation>
    <scope>IDENTIFICATION</scope>
</reference>
<dbReference type="GO" id="GO:0004843">
    <property type="term" value="F:cysteine-type deubiquitinase activity"/>
    <property type="evidence" value="ECO:0007669"/>
    <property type="project" value="UniProtKB-EC"/>
</dbReference>
<evidence type="ECO:0000256" key="4">
    <source>
        <dbReference type="ARBA" id="ARBA00022670"/>
    </source>
</evidence>
<dbReference type="Pfam" id="PF25010">
    <property type="entry name" value="ARM_UBP24_USP9X-Y"/>
    <property type="match status" value="2"/>
</dbReference>
<dbReference type="Pfam" id="PF00443">
    <property type="entry name" value="UCH"/>
    <property type="match status" value="1"/>
</dbReference>
<feature type="region of interest" description="Disordered" evidence="14">
    <location>
        <begin position="551"/>
        <end position="698"/>
    </location>
</feature>
<dbReference type="PROSITE" id="PS00972">
    <property type="entry name" value="USP_1"/>
    <property type="match status" value="1"/>
</dbReference>
<dbReference type="PANTHER" id="PTHR24006">
    <property type="entry name" value="UBIQUITIN CARBOXYL-TERMINAL HYDROLASE"/>
    <property type="match status" value="1"/>
</dbReference>
<evidence type="ECO:0000256" key="13">
    <source>
        <dbReference type="ARBA" id="ARBA00082193"/>
    </source>
</evidence>
<evidence type="ECO:0000256" key="9">
    <source>
        <dbReference type="ARBA" id="ARBA00064116"/>
    </source>
</evidence>
<feature type="compositionally biased region" description="Acidic residues" evidence="14">
    <location>
        <begin position="1345"/>
        <end position="1355"/>
    </location>
</feature>
<dbReference type="CDD" id="cd02659">
    <property type="entry name" value="peptidase_C19C"/>
    <property type="match status" value="1"/>
</dbReference>
<evidence type="ECO:0000256" key="8">
    <source>
        <dbReference type="ARBA" id="ARBA00053751"/>
    </source>
</evidence>
<sequence>MSFKGLKLFSNGVSVVSSVSDADGSEGGFQLKKEHALRVLGYISSWSQRSVQCLCCFKEYKHLEVFNQLVYALINLVIAQINSLRNQLGSNTPQSHQHGSIRTDGAQVDRLGASDGGSEPGETGDGAAVDCDNGNAEDQDPFSSWTTEEKEKLLLCAAKIFQIQFPLYTAYKHNTHPTIEDISAHESNILGSFCDMNDVEVPLHLLRYVCMFCGKHGLSLMKECFELGTPESLPFPIAHAFITIVSNIRIWLHIPAVMQHIIPFRTYVIRYLCKLSDQELRQSAARNMADLMWSTVKEPLDSALCFDKESLDLAFKYFMSPTLTMRLAGLSQITNQLHTFNDVCNNESLVSDTETSIAKELADWLIHNNVVEHIFGPNLHIEIIKQCQVILNFLAAEGRLSTQHIDCIWAAAQLKHCSRYIHDLFPSLIKNLDPVPLRHVLNLVSGLHPSAHTEQTLYLASMLIKALWNNALAAKAQLSKQSSFASLLNTNIPMGNKKGLRRKAADIPSSSPPGSPAASPDSSDNSDTQHSGGSDMEMDDQMMVTGNKRNQQRLSDTEESMQGSSDETANSVEEGSSGPGSSSGHSEASSNEAASSRASQSAGSPGSELHSDDLADSEALKEEEEDEEEEEEEDDEDEDNDEEEDDDEGNGSTVEDGQQKEGRDPMVEDMLSADDVSCSSSQVSAKSEKNMADFDGEESGCEEELVQINSHAELSSHLQQHLPNLASIYHEHLVQGPSVHKHQYSSHAVTDINLDNVCKKGNTLLWDLVQDEDAIHLSEGLINEAEKLLCSLVCWFTDRQIRMRFIEGCLDNLAHHRSVVVSLRLLPKLFGTFQQFGSSYDTHWITMWAEKELHMMKLFFDNLQHYIQEVREQRHKFALYSHSAEVQVRLQFLSCVFSTLGSPDHFRLSLEQVDILWHCLVEDAECYDDALHWFLNQVRSKDQHAMGMETYKHLFLEKMPQLKPETISMTGLNLFQHLCNLARLATSTLDSASSCELCGMDQLWGIALRAQSADISRAAIQYINSYYINAGKTGLEKEQDLTSIERGLLMLKTHLEAFRRRFAYHLRQWQIEGTGISSHLKALSDKQSLPLRIVCQPAGLPDKMTIEMYPSDQVADLRAEVTHWYENLQKEQMNQQAQLQEFGQSGRQQGDFPGGLMGPVRMISSGHELTTDYDEKTLHELGFKDMQMVFVSLGAPRRERKGEGVQLPASCLPPPQKEHIPMLLLLQEPHLTTLFDLLEMLACFKPPSPNTENTRCEELHLHAENLSRRVWELLMLLPTCPKMLQAFQTISDETVSRNNGLCWKELLRIKSPHKLLYALEIIEALGKPNRRIHRESTGSYSDLYPDSDDSSEDQIENSKNTWSCKFVSSGGLQLLLEIFNSGILEPKDQESWTVWQLDCLACLLKLICQFAVDPADLDLAYHDVFSWSGLAESQRKRAWPGKSRKSTVEHGKGLHIPRLTEVFLGLVQGTSLIQRLINVAYTYDNLAHRVLKAQSDHRSRHEVTHYSMWLLVSWAHCSSTVKSSLADSEHLHDWLKKLTLLVPEPAVRHEACNGLYKLSLSGLEGGESINRSFLLLAASTLLKFLPDAQALKPLRVEDYEEEPLLRTGCKEYFWLLCKLIDNIHVKDASQTTLLDLDALARHLADCIRSREILDQQDGNIEDDGLTGLLRLATSVLKHKPPFKFSREGQEFLRDVYNLLFLLPSLADRAQPKCKSHSARAAAYDLLVEMVKGSVENYRLLHNWVMSQHMQSSHAPYKWDYWPHDDVRAECRFVGLTNLGATCYMASTIQQLYMIPEARQAVFTAKYSEEIKHKTTLLELQKMFTYLMESERKAYNPRPFCKTYTMDKQPLNTGEQKDMTEFFTDLITKIEEMSPELKNTVKTLFGGVITNNVVSLDCEHVSQTAEEFYTVRCQVADMKNIYESLDEVTIKDTLEGDNMYTCSQCGKKVRAEKRACFKKLPRILSFNTMRYTFNMVTMMKEKVNTHFSFPLRLDMTPYTEDFLMGKGERKDGFRDEGEPNVTESYEYDLIGVTVHTGTADGGHYYSFIRDIVNPHAYKNNKWYLFNDAEVKPFDSAQLASECFGGEMTTKTYDSVTDKFMDFSFEKTHSAYMLFYKRVELEEENGKDFSFDVSPDLLEWIWHDNMQFLQDKNIFEHTYFGFMWQLCSSIPSTLPDPKAVSLMTAKLSTSFVLETFIHSKEKPTMLQWIELLTKQFNNSQAACEWFLDRMADDNWWPMQILIKCPNQIVRQMFQRLCIHVIQRLRPVHAHLYLQPGMEDGSDDMDGPVEDIGSRSCVTRFVKTLLSIMEHGVKPHSKHLTEYFAFLYEFAKMGEEESQFLLSLQAISIMVHFYMGTKGPENPQVEVLSEEEAEEEDEEEDILSLAEEKYRPAALEKMIALIALLVEQSRSERHLTLSQSDMAALTGGKGFPFLFQHIRDGINIRQTCNLIFSLCRYNNRLAEHIVSMLFTSIAKLTPEAANPFFKLLTMLMEFAGGPPGMPSFASYILQRIWEVIEYNPSQCLDWLAVQTPRNKLAHSWVLQNMESWVERFLLAHNYPRVRTSAAYLLVSLIPSNSFRQMFRSTRSLHLPTRELPLSPDTTLVLHQVYNLLLGLLGRAKLYVDASVHGTTKLVQYFSFMTYCLISKTEKLMFSGYFMDLWNLFQPKLSEPAIATNHNKQALLSFWYNVCVDCPENVRLVVQNPVVTKNIAFNYILADHDDQEVVLFNRGMLPAYYGILRMCCEQSPAFTRQLASHQNIQWAFKNLTPHASQYPGAVEELFNLMQLFVAQRPDMKEEELEDIKQFKKTTISCYLRCLDGRSCWTTLISAFRVLLENDEDRLLVVFNRGLILMTESFNTLHMMYHEATACHVTGDLVELLSIFLSVLKSTRPYLQRKDVKQALIQWQERIDFAHKLLTLLNSYSPPELRNICLDVLKELVLLSPHDFLHTLVPFLQHNHCTYHHSNIPMSFGPYLPCRENIKLMGAKNNIRPPRPELNMCLLPSLVESSKGKDEVYDRMLLDYFLSYHQFIHLLCRVAINCEKFTDTLVKLSVLIAYEGLPLHLALFPKLWTELCQSQSVMAKTCVKLLCEDPAFSEYIKCILMDERTFLNNNVVYSFLTCFLPKIQVLSAPSCSNLISVLETNLLTEQSNLQPELAVHRVELNKTSSLLNADLRALVLLLSIQPPPNIDPALSPALQELLGRCRLCLQQRSALELEAKDHKSKGTEIRVASSVVSVQDSKPDHQEALTPTSTSDTETRDSSSLIDPGTEQDPPSPEPTPATSRNLDSSLKEEKMEASSSSSSSSSFSSSSSSSLLQEVGEGFVQGEEPEGQQPAEAAEEQEEERPEGRRGGPPPASSGETEAAAKSGGSSAPTPPEDAAMPSALGLVGEGTDGSHASPSQVILSGAPPPDMLDMLHRTVEATIAIVTKLSAKASPSS</sequence>